<feature type="compositionally biased region" description="Gly residues" evidence="4">
    <location>
        <begin position="394"/>
        <end position="406"/>
    </location>
</feature>
<dbReference type="KEGG" id="foc:113213897"/>
<dbReference type="RefSeq" id="XP_026288910.1">
    <property type="nucleotide sequence ID" value="XM_026433125.2"/>
</dbReference>
<feature type="region of interest" description="Disordered" evidence="4">
    <location>
        <begin position="195"/>
        <end position="222"/>
    </location>
</feature>
<feature type="compositionally biased region" description="Low complexity" evidence="4">
    <location>
        <begin position="239"/>
        <end position="259"/>
    </location>
</feature>
<dbReference type="PANTHER" id="PTHR31259">
    <property type="entry name" value="ENDOSOME-ASSOCIATED TRAFFICKING REGULATOR 1"/>
    <property type="match status" value="1"/>
</dbReference>
<dbReference type="GO" id="GO:0005813">
    <property type="term" value="C:centrosome"/>
    <property type="evidence" value="ECO:0007669"/>
    <property type="project" value="TreeGrafter"/>
</dbReference>
<dbReference type="GO" id="GO:0055037">
    <property type="term" value="C:recycling endosome"/>
    <property type="evidence" value="ECO:0007669"/>
    <property type="project" value="TreeGrafter"/>
</dbReference>
<evidence type="ECO:0000256" key="4">
    <source>
        <dbReference type="SAM" id="MobiDB-lite"/>
    </source>
</evidence>
<dbReference type="PANTHER" id="PTHR31259:SF3">
    <property type="entry name" value="ENDOSOME-ASSOCIATED-TRAFFICKING REGULATOR 1"/>
    <property type="match status" value="1"/>
</dbReference>
<dbReference type="GeneID" id="113213897"/>
<organism evidence="5 6">
    <name type="scientific">Frankliniella occidentalis</name>
    <name type="common">Western flower thrips</name>
    <name type="synonym">Euthrips occidentalis</name>
    <dbReference type="NCBI Taxonomy" id="133901"/>
    <lineage>
        <taxon>Eukaryota</taxon>
        <taxon>Metazoa</taxon>
        <taxon>Ecdysozoa</taxon>
        <taxon>Arthropoda</taxon>
        <taxon>Hexapoda</taxon>
        <taxon>Insecta</taxon>
        <taxon>Pterygota</taxon>
        <taxon>Neoptera</taxon>
        <taxon>Paraneoptera</taxon>
        <taxon>Thysanoptera</taxon>
        <taxon>Terebrantia</taxon>
        <taxon>Thripoidea</taxon>
        <taxon>Thripidae</taxon>
        <taxon>Frankliniella</taxon>
    </lineage>
</organism>
<accession>A0A6J1TB69</accession>
<sequence length="480" mass="52277">MSDGTNGEGNSLPNGPFTRINSKKSSNNDENDNDESTNQPDLGLGNQPQNNRKSTNDSQPGSSEAPRREENPFSFKHFLSRENVNGQSGCHNTGAKPKVFTSPTSSHAPDLEYGRNSSARTFTANPDLASALPDFVQDHLVVEQCFLRDNASSALSVDLDNLPDFAVNKDISNGLSMGARPRHTNYNNFCRRRERSQNDSMEGVPLDLPSVSSPPSALDLPGSGVLPFDLPLVRDGNASNVSGSNTPSSSPIQPSVSKSLPDFLSDGPIRGGHLPPADVTAEASGVTQNHNSDDRFQTENERLRAEMEMLRRQNSELSRRVSSLQSEVRTLRVKEHEDTLTMEKAIEQAEENLQRTMKRAVNAENMVSKLKQDLRQTQSDLRRQQQDNLELRGGEGVSGAWGGAGASSGSSGSSEQQVQMQRFAQELKAAALTAETSLRQLLSGVDNLRLLASTMESVHRVEDRTQDYLSDSDDTAGPTL</sequence>
<feature type="region of interest" description="Disordered" evidence="4">
    <location>
        <begin position="83"/>
        <end position="114"/>
    </location>
</feature>
<reference evidence="6" key="1">
    <citation type="submission" date="2025-08" db="UniProtKB">
        <authorList>
            <consortium name="RefSeq"/>
        </authorList>
    </citation>
    <scope>IDENTIFICATION</scope>
    <source>
        <tissue evidence="6">Whole organism</tissue>
    </source>
</reference>
<keyword evidence="5" id="KW-1185">Reference proteome</keyword>
<name>A0A6J1TB69_FRAOC</name>
<dbReference type="GO" id="GO:0036064">
    <property type="term" value="C:ciliary basal body"/>
    <property type="evidence" value="ECO:0007669"/>
    <property type="project" value="TreeGrafter"/>
</dbReference>
<feature type="compositionally biased region" description="Polar residues" evidence="4">
    <location>
        <begin position="1"/>
        <end position="13"/>
    </location>
</feature>
<feature type="region of interest" description="Disordered" evidence="4">
    <location>
        <begin position="389"/>
        <end position="419"/>
    </location>
</feature>
<dbReference type="GO" id="GO:1903566">
    <property type="term" value="P:positive regulation of protein localization to cilium"/>
    <property type="evidence" value="ECO:0007669"/>
    <property type="project" value="TreeGrafter"/>
</dbReference>
<dbReference type="GO" id="GO:0032465">
    <property type="term" value="P:regulation of cytokinesis"/>
    <property type="evidence" value="ECO:0007669"/>
    <property type="project" value="TreeGrafter"/>
</dbReference>
<evidence type="ECO:0000313" key="6">
    <source>
        <dbReference type="RefSeq" id="XP_026288910.1"/>
    </source>
</evidence>
<feature type="compositionally biased region" description="Low complexity" evidence="4">
    <location>
        <begin position="204"/>
        <end position="221"/>
    </location>
</feature>
<evidence type="ECO:0000313" key="5">
    <source>
        <dbReference type="Proteomes" id="UP000504606"/>
    </source>
</evidence>
<dbReference type="GO" id="GO:0045724">
    <property type="term" value="P:positive regulation of cilium assembly"/>
    <property type="evidence" value="ECO:0007669"/>
    <property type="project" value="TreeGrafter"/>
</dbReference>
<evidence type="ECO:0000256" key="3">
    <source>
        <dbReference type="ARBA" id="ARBA00023054"/>
    </source>
</evidence>
<protein>
    <recommendedName>
        <fullName evidence="2">Endosome-associated-trafficking regulator 1</fullName>
    </recommendedName>
</protein>
<feature type="region of interest" description="Disordered" evidence="4">
    <location>
        <begin position="1"/>
        <end position="70"/>
    </location>
</feature>
<comment type="similarity">
    <text evidence="1">Belongs to the ENTR1 family.</text>
</comment>
<evidence type="ECO:0000256" key="1">
    <source>
        <dbReference type="ARBA" id="ARBA00007791"/>
    </source>
</evidence>
<feature type="compositionally biased region" description="Polar residues" evidence="4">
    <location>
        <begin position="46"/>
        <end position="62"/>
    </location>
</feature>
<dbReference type="Proteomes" id="UP000504606">
    <property type="component" value="Unplaced"/>
</dbReference>
<dbReference type="InterPro" id="IPR026757">
    <property type="entry name" value="ENTR1"/>
</dbReference>
<gene>
    <name evidence="6" type="primary">LOC113213897</name>
</gene>
<dbReference type="GO" id="GO:0030496">
    <property type="term" value="C:midbody"/>
    <property type="evidence" value="ECO:0007669"/>
    <property type="project" value="TreeGrafter"/>
</dbReference>
<dbReference type="AlphaFoldDB" id="A0A6J1TB69"/>
<keyword evidence="3" id="KW-0175">Coiled coil</keyword>
<dbReference type="GO" id="GO:0005769">
    <property type="term" value="C:early endosome"/>
    <property type="evidence" value="ECO:0007669"/>
    <property type="project" value="TreeGrafter"/>
</dbReference>
<feature type="region of interest" description="Disordered" evidence="4">
    <location>
        <begin position="237"/>
        <end position="296"/>
    </location>
</feature>
<evidence type="ECO:0000256" key="2">
    <source>
        <dbReference type="ARBA" id="ARBA00016007"/>
    </source>
</evidence>
<dbReference type="OrthoDB" id="6499155at2759"/>
<proteinExistence type="inferred from homology"/>